<proteinExistence type="predicted"/>
<name>A0A6G5QN37_CAMRE</name>
<dbReference type="RefSeq" id="WP_002944608.1">
    <property type="nucleotide sequence ID" value="NZ_CP012543.1"/>
</dbReference>
<evidence type="ECO:0000313" key="3">
    <source>
        <dbReference type="Proteomes" id="UP000502377"/>
    </source>
</evidence>
<sequence>MQYKEIKNKTIYYEDGDKLKALSTNPQTNQPFVSDDEAWFFAEITSELNPSILNESGSFEASIEGRKKHLKGVLAAKFNEAVSKSKVYVQDIGEVDAGVQYLINVITLMDLCGKGGTIAFRMFDNTSKNLDLAQLKAVKTAIQTKGINLYSKKWQLEKMIEDAKDETELNAVNIDFGE</sequence>
<dbReference type="EMBL" id="CP012543">
    <property type="protein sequence ID" value="QCD46992.1"/>
    <property type="molecule type" value="Genomic_DNA"/>
</dbReference>
<reference evidence="2 3" key="1">
    <citation type="submission" date="2016-07" db="EMBL/GenBank/DDBJ databases">
        <title>Comparative genomics of the Campylobacter concisus group.</title>
        <authorList>
            <person name="Miller W.G."/>
            <person name="Yee E."/>
            <person name="Chapman M.H."/>
            <person name="Huynh S."/>
            <person name="Bono J.L."/>
            <person name="On S.L.W."/>
            <person name="StLeger J."/>
            <person name="Foster G."/>
            <person name="Parker C.T."/>
        </authorList>
    </citation>
    <scope>NUCLEOTIDE SEQUENCE [LARGE SCALE GENOMIC DNA]</scope>
    <source>
        <strain evidence="2 3">ATCC 33238</strain>
    </source>
</reference>
<dbReference type="Proteomes" id="UP000502377">
    <property type="component" value="Chromosome"/>
</dbReference>
<dbReference type="InterPro" id="IPR025484">
    <property type="entry name" value="DUF4376"/>
</dbReference>
<protein>
    <recommendedName>
        <fullName evidence="1">DUF4376 domain-containing protein</fullName>
    </recommendedName>
</protein>
<feature type="domain" description="DUF4376" evidence="1">
    <location>
        <begin position="116"/>
        <end position="168"/>
    </location>
</feature>
<evidence type="ECO:0000259" key="1">
    <source>
        <dbReference type="Pfam" id="PF14301"/>
    </source>
</evidence>
<accession>A0A6G5QN37</accession>
<gene>
    <name evidence="2" type="ORF">CRECT_1338</name>
</gene>
<dbReference type="KEGG" id="crx:CRECT_1338"/>
<evidence type="ECO:0000313" key="2">
    <source>
        <dbReference type="EMBL" id="QCD46992.1"/>
    </source>
</evidence>
<dbReference type="AlphaFoldDB" id="A0A6G5QN37"/>
<organism evidence="2 3">
    <name type="scientific">Campylobacter rectus</name>
    <name type="common">Wolinella recta</name>
    <dbReference type="NCBI Taxonomy" id="203"/>
    <lineage>
        <taxon>Bacteria</taxon>
        <taxon>Pseudomonadati</taxon>
        <taxon>Campylobacterota</taxon>
        <taxon>Epsilonproteobacteria</taxon>
        <taxon>Campylobacterales</taxon>
        <taxon>Campylobacteraceae</taxon>
        <taxon>Campylobacter</taxon>
    </lineage>
</organism>
<dbReference type="Pfam" id="PF14301">
    <property type="entry name" value="DUF4376"/>
    <property type="match status" value="1"/>
</dbReference>